<dbReference type="SUPFAM" id="SSF46785">
    <property type="entry name" value="Winged helix' DNA-binding domain"/>
    <property type="match status" value="1"/>
</dbReference>
<gene>
    <name evidence="2" type="ORF">MBBTH_05940</name>
</gene>
<evidence type="ECO:0000313" key="3">
    <source>
        <dbReference type="Proteomes" id="UP000251717"/>
    </source>
</evidence>
<dbReference type="InterPro" id="IPR036390">
    <property type="entry name" value="WH_DNA-bd_sf"/>
</dbReference>
<proteinExistence type="predicted"/>
<dbReference type="SUPFAM" id="SSF52540">
    <property type="entry name" value="P-loop containing nucleoside triphosphate hydrolases"/>
    <property type="match status" value="1"/>
</dbReference>
<evidence type="ECO:0000313" key="2">
    <source>
        <dbReference type="EMBL" id="PWB88007.1"/>
    </source>
</evidence>
<sequence>MKIMPVSMPKDIDKYFFNRVKDINMINTQLSTVRLDIPPQLLITGYRGVGKTFLLKKVLNDQSEDILTSFIDISEIVGRQKGNLTEEKVLKEILNSINETMSKDKKSYKKWIDKITGHVKRLQLKNYDFPGDANIMDIPIPVIHDNYDKLSKFVMELPQKIVDESKDIKGYIIVIDEFQLLKNVKKPDAFFWLIRSFVQKQFNVGYVFTGSVSKTSDIINMINGQEGAFGGRLIQINIEPFTADETRRYIEEKSNNLKFTNEGFERFYACTRGIPLYINSLSSVLPNNTICDEEIIKQTLKFNIDQVAMMWIYVWGRLSEGEKDFIIYLLEHEGSNRADLDNELGYAKSSITRFIDSLSNQGIIEFNRERKFVLADKMLERWLKTKYETNGFYPL</sequence>
<organism evidence="2 3">
    <name type="scientific">Methanobrevibacter thaueri</name>
    <dbReference type="NCBI Taxonomy" id="190975"/>
    <lineage>
        <taxon>Archaea</taxon>
        <taxon>Methanobacteriati</taxon>
        <taxon>Methanobacteriota</taxon>
        <taxon>Methanomada group</taxon>
        <taxon>Methanobacteria</taxon>
        <taxon>Methanobacteriales</taxon>
        <taxon>Methanobacteriaceae</taxon>
        <taxon>Methanobrevibacter</taxon>
    </lineage>
</organism>
<keyword evidence="3" id="KW-1185">Reference proteome</keyword>
<dbReference type="Proteomes" id="UP000251717">
    <property type="component" value="Unassembled WGS sequence"/>
</dbReference>
<dbReference type="InterPro" id="IPR011579">
    <property type="entry name" value="ATPase_dom"/>
</dbReference>
<name>A0A315XNM9_9EURY</name>
<dbReference type="Pfam" id="PF01637">
    <property type="entry name" value="ATPase_2"/>
    <property type="match status" value="1"/>
</dbReference>
<feature type="domain" description="ATPase" evidence="1">
    <location>
        <begin position="16"/>
        <end position="280"/>
    </location>
</feature>
<reference evidence="2 3" key="1">
    <citation type="submission" date="2017-03" db="EMBL/GenBank/DDBJ databases">
        <title>Genome sequence of Methanobrevibacter thaueri.</title>
        <authorList>
            <person name="Poehlein A."/>
            <person name="Seedorf H."/>
            <person name="Daniel R."/>
        </authorList>
    </citation>
    <scope>NUCLEOTIDE SEQUENCE [LARGE SCALE GENOMIC DNA]</scope>
    <source>
        <strain evidence="2 3">DSM 11995</strain>
    </source>
</reference>
<protein>
    <submittedName>
        <fullName evidence="2">Archaeal ATPase</fullName>
    </submittedName>
</protein>
<dbReference type="EMBL" id="MZGS01000016">
    <property type="protein sequence ID" value="PWB88007.1"/>
    <property type="molecule type" value="Genomic_DNA"/>
</dbReference>
<dbReference type="AlphaFoldDB" id="A0A315XNM9"/>
<comment type="caution">
    <text evidence="2">The sequence shown here is derived from an EMBL/GenBank/DDBJ whole genome shotgun (WGS) entry which is preliminary data.</text>
</comment>
<dbReference type="RefSeq" id="WP_243409635.1">
    <property type="nucleotide sequence ID" value="NZ_MZGS01000016.1"/>
</dbReference>
<evidence type="ECO:0000259" key="1">
    <source>
        <dbReference type="Pfam" id="PF01637"/>
    </source>
</evidence>
<dbReference type="GO" id="GO:0005524">
    <property type="term" value="F:ATP binding"/>
    <property type="evidence" value="ECO:0007669"/>
    <property type="project" value="InterPro"/>
</dbReference>
<accession>A0A315XNM9</accession>
<dbReference type="PANTHER" id="PTHR34301">
    <property type="entry name" value="DNA-BINDING PROTEIN-RELATED"/>
    <property type="match status" value="1"/>
</dbReference>
<dbReference type="PANTHER" id="PTHR34301:SF8">
    <property type="entry name" value="ATPASE DOMAIN-CONTAINING PROTEIN"/>
    <property type="match status" value="1"/>
</dbReference>
<dbReference type="InterPro" id="IPR027417">
    <property type="entry name" value="P-loop_NTPase"/>
</dbReference>
<dbReference type="Gene3D" id="3.40.50.300">
    <property type="entry name" value="P-loop containing nucleotide triphosphate hydrolases"/>
    <property type="match status" value="1"/>
</dbReference>